<evidence type="ECO:0000256" key="1">
    <source>
        <dbReference type="SAM" id="MobiDB-lite"/>
    </source>
</evidence>
<evidence type="ECO:0000313" key="2">
    <source>
        <dbReference type="EMBL" id="TQM11137.1"/>
    </source>
</evidence>
<comment type="caution">
    <text evidence="2">The sequence shown here is derived from an EMBL/GenBank/DDBJ whole genome shotgun (WGS) entry which is preliminary data.</text>
</comment>
<dbReference type="EMBL" id="VFPA01000002">
    <property type="protein sequence ID" value="TQM11137.1"/>
    <property type="molecule type" value="Genomic_DNA"/>
</dbReference>
<protein>
    <submittedName>
        <fullName evidence="2">Uncharacterized protein</fullName>
    </submittedName>
</protein>
<dbReference type="Proteomes" id="UP000315677">
    <property type="component" value="Unassembled WGS sequence"/>
</dbReference>
<sequence length="293" mass="31041">MSTDYPLMTLPSYELYQLAHIATFLAEALARHRRAGHRSERDAALRDLAGGRTAYENALGVTTPSGQLPGPIDTATYRSASVMVEQGPREAHVVSLEATGRSGWAVVGRVPGIGPVGAVVPDEATANALRQHLLTQPVGELASWAVRDRPVRMPKLPRRFDLAAFVENLDLRRLSSRAVVRHLRGLDRRTDAAIRGRFAGIDLDAPLVVAPSTSQPASPTTQPTDTPAAAPTSTAAAEPAPRARSSRPPAPRQRRPTGQEKPSRPVVASRHVCGLGAQVTSGAAKAPTTNAGP</sequence>
<dbReference type="AlphaFoldDB" id="A0A543DP90"/>
<gene>
    <name evidence="2" type="ORF">FB558_3689</name>
</gene>
<organism evidence="2 3">
    <name type="scientific">Pseudonocardia kunmingensis</name>
    <dbReference type="NCBI Taxonomy" id="630975"/>
    <lineage>
        <taxon>Bacteria</taxon>
        <taxon>Bacillati</taxon>
        <taxon>Actinomycetota</taxon>
        <taxon>Actinomycetes</taxon>
        <taxon>Pseudonocardiales</taxon>
        <taxon>Pseudonocardiaceae</taxon>
        <taxon>Pseudonocardia</taxon>
    </lineage>
</organism>
<evidence type="ECO:0000313" key="3">
    <source>
        <dbReference type="Proteomes" id="UP000315677"/>
    </source>
</evidence>
<accession>A0A543DP90</accession>
<feature type="compositionally biased region" description="Low complexity" evidence="1">
    <location>
        <begin position="210"/>
        <end position="247"/>
    </location>
</feature>
<name>A0A543DP90_9PSEU</name>
<dbReference type="OrthoDB" id="3579441at2"/>
<reference evidence="2 3" key="1">
    <citation type="submission" date="2019-06" db="EMBL/GenBank/DDBJ databases">
        <title>Sequencing the genomes of 1000 actinobacteria strains.</title>
        <authorList>
            <person name="Klenk H.-P."/>
        </authorList>
    </citation>
    <scope>NUCLEOTIDE SEQUENCE [LARGE SCALE GENOMIC DNA]</scope>
    <source>
        <strain evidence="2 3">DSM 45301</strain>
    </source>
</reference>
<feature type="region of interest" description="Disordered" evidence="1">
    <location>
        <begin position="210"/>
        <end position="293"/>
    </location>
</feature>
<proteinExistence type="predicted"/>
<keyword evidence="3" id="KW-1185">Reference proteome</keyword>
<dbReference type="RefSeq" id="WP_142055031.1">
    <property type="nucleotide sequence ID" value="NZ_VFPA01000002.1"/>
</dbReference>